<evidence type="ECO:0000313" key="16">
    <source>
        <dbReference type="Proteomes" id="UP000258127"/>
    </source>
</evidence>
<feature type="coiled-coil region" evidence="11">
    <location>
        <begin position="574"/>
        <end position="601"/>
    </location>
</feature>
<gene>
    <name evidence="15" type="ORF">DZC75_15065</name>
</gene>
<evidence type="ECO:0000256" key="9">
    <source>
        <dbReference type="ARBA" id="ARBA00029447"/>
    </source>
</evidence>
<dbReference type="Pfam" id="PF00672">
    <property type="entry name" value="HAMP"/>
    <property type="match status" value="1"/>
</dbReference>
<dbReference type="InterPro" id="IPR004089">
    <property type="entry name" value="MCPsignal_dom"/>
</dbReference>
<dbReference type="InterPro" id="IPR003660">
    <property type="entry name" value="HAMP_dom"/>
</dbReference>
<comment type="similarity">
    <text evidence="9">Belongs to the methyl-accepting chemotaxis (MCP) protein family.</text>
</comment>
<dbReference type="FunFam" id="1.10.287.950:FF:000001">
    <property type="entry name" value="Methyl-accepting chemotaxis sensory transducer"/>
    <property type="match status" value="1"/>
</dbReference>
<keyword evidence="7 12" id="KW-0472">Membrane</keyword>
<evidence type="ECO:0000256" key="1">
    <source>
        <dbReference type="ARBA" id="ARBA00004651"/>
    </source>
</evidence>
<dbReference type="Gene3D" id="1.10.287.950">
    <property type="entry name" value="Methyl-accepting chemotaxis protein"/>
    <property type="match status" value="1"/>
</dbReference>
<dbReference type="GO" id="GO:0006935">
    <property type="term" value="P:chemotaxis"/>
    <property type="evidence" value="ECO:0007669"/>
    <property type="project" value="UniProtKB-KW"/>
</dbReference>
<dbReference type="GO" id="GO:0007165">
    <property type="term" value="P:signal transduction"/>
    <property type="evidence" value="ECO:0007669"/>
    <property type="project" value="UniProtKB-KW"/>
</dbReference>
<dbReference type="CDD" id="cd06225">
    <property type="entry name" value="HAMP"/>
    <property type="match status" value="1"/>
</dbReference>
<evidence type="ECO:0000256" key="3">
    <source>
        <dbReference type="ARBA" id="ARBA00022481"/>
    </source>
</evidence>
<evidence type="ECO:0000256" key="11">
    <source>
        <dbReference type="SAM" id="Coils"/>
    </source>
</evidence>
<evidence type="ECO:0000256" key="10">
    <source>
        <dbReference type="PROSITE-ProRule" id="PRU00284"/>
    </source>
</evidence>
<dbReference type="GO" id="GO:0005886">
    <property type="term" value="C:plasma membrane"/>
    <property type="evidence" value="ECO:0007669"/>
    <property type="project" value="UniProtKB-SubCell"/>
</dbReference>
<dbReference type="PROSITE" id="PS50111">
    <property type="entry name" value="CHEMOTAXIS_TRANSDUC_2"/>
    <property type="match status" value="1"/>
</dbReference>
<feature type="domain" description="HAMP" evidence="14">
    <location>
        <begin position="317"/>
        <end position="369"/>
    </location>
</feature>
<evidence type="ECO:0000256" key="6">
    <source>
        <dbReference type="ARBA" id="ARBA00022989"/>
    </source>
</evidence>
<evidence type="ECO:0000256" key="5">
    <source>
        <dbReference type="ARBA" id="ARBA00022692"/>
    </source>
</evidence>
<dbReference type="SMART" id="SM01358">
    <property type="entry name" value="HBM"/>
    <property type="match status" value="1"/>
</dbReference>
<accession>A0AAI8KCM8</accession>
<dbReference type="InterPro" id="IPR032255">
    <property type="entry name" value="HBM"/>
</dbReference>
<evidence type="ECO:0000256" key="8">
    <source>
        <dbReference type="ARBA" id="ARBA00023224"/>
    </source>
</evidence>
<evidence type="ECO:0000259" key="13">
    <source>
        <dbReference type="PROSITE" id="PS50111"/>
    </source>
</evidence>
<dbReference type="Pfam" id="PF00015">
    <property type="entry name" value="MCPsignal"/>
    <property type="match status" value="1"/>
</dbReference>
<feature type="domain" description="Methyl-accepting transducer" evidence="13">
    <location>
        <begin position="374"/>
        <end position="610"/>
    </location>
</feature>
<dbReference type="AlphaFoldDB" id="A0AAI8KCM8"/>
<keyword evidence="2" id="KW-1003">Cell membrane</keyword>
<dbReference type="Gene3D" id="6.10.340.10">
    <property type="match status" value="1"/>
</dbReference>
<keyword evidence="5 12" id="KW-0812">Transmembrane</keyword>
<dbReference type="PANTHER" id="PTHR32089:SF120">
    <property type="entry name" value="METHYL-ACCEPTING CHEMOTAXIS PROTEIN TLPQ"/>
    <property type="match status" value="1"/>
</dbReference>
<organism evidence="15 16">
    <name type="scientific">Pseudomonas parafulva</name>
    <dbReference type="NCBI Taxonomy" id="157782"/>
    <lineage>
        <taxon>Bacteria</taxon>
        <taxon>Pseudomonadati</taxon>
        <taxon>Pseudomonadota</taxon>
        <taxon>Gammaproteobacteria</taxon>
        <taxon>Pseudomonadales</taxon>
        <taxon>Pseudomonadaceae</taxon>
        <taxon>Pseudomonas</taxon>
    </lineage>
</organism>
<evidence type="ECO:0000259" key="14">
    <source>
        <dbReference type="PROSITE" id="PS50885"/>
    </source>
</evidence>
<dbReference type="SMART" id="SM00283">
    <property type="entry name" value="MA"/>
    <property type="match status" value="1"/>
</dbReference>
<evidence type="ECO:0000256" key="2">
    <source>
        <dbReference type="ARBA" id="ARBA00022475"/>
    </source>
</evidence>
<reference evidence="15 16" key="1">
    <citation type="submission" date="2018-08" db="EMBL/GenBank/DDBJ databases">
        <authorList>
            <person name="Lee Y."/>
            <person name="Kakembo D."/>
        </authorList>
    </citation>
    <scope>NUCLEOTIDE SEQUENCE [LARGE SCALE GENOMIC DNA]</scope>
    <source>
        <strain evidence="15 16">JBCS1880</strain>
    </source>
</reference>
<dbReference type="PROSITE" id="PS50885">
    <property type="entry name" value="HAMP"/>
    <property type="match status" value="1"/>
</dbReference>
<protein>
    <submittedName>
        <fullName evidence="15">Methyl-accepting chemotaxis protein</fullName>
    </submittedName>
</protein>
<evidence type="ECO:0000256" key="4">
    <source>
        <dbReference type="ARBA" id="ARBA00022500"/>
    </source>
</evidence>
<comment type="subcellular location">
    <subcellularLocation>
        <location evidence="1">Cell membrane</location>
        <topology evidence="1">Multi-pass membrane protein</topology>
    </subcellularLocation>
</comment>
<keyword evidence="4" id="KW-0145">Chemotaxis</keyword>
<proteinExistence type="inferred from homology"/>
<keyword evidence="6 12" id="KW-1133">Transmembrane helix</keyword>
<keyword evidence="11" id="KW-0175">Coiled coil</keyword>
<feature type="transmembrane region" description="Helical" evidence="12">
    <location>
        <begin position="295"/>
        <end position="315"/>
    </location>
</feature>
<keyword evidence="3" id="KW-0488">Methylation</keyword>
<keyword evidence="8 10" id="KW-0807">Transducer</keyword>
<evidence type="ECO:0000313" key="15">
    <source>
        <dbReference type="EMBL" id="AXO89257.1"/>
    </source>
</evidence>
<name>A0AAI8KCM8_9PSED</name>
<dbReference type="PANTHER" id="PTHR32089">
    <property type="entry name" value="METHYL-ACCEPTING CHEMOTAXIS PROTEIN MCPB"/>
    <property type="match status" value="1"/>
</dbReference>
<evidence type="ECO:0000256" key="7">
    <source>
        <dbReference type="ARBA" id="ARBA00023136"/>
    </source>
</evidence>
<dbReference type="Proteomes" id="UP000258127">
    <property type="component" value="Chromosome"/>
</dbReference>
<sequence length="647" mass="68293">MTSTKRGSLANLGMARKLGLGFALVLLLTLAVAAIGIQALSKVGQRFDALHQMGEVKANLLSLRQHEQAFALRSDIKQAEALRAGLQALIERIRGIPLLAASEADLHAYGQAFDAFVEAVQGKELALDTAAWSVSSVAGNLDVLQSGLADDGADALKQSQGQQGSEMLEQSTQVAQVSRLMLQAMDAARVRLEQARKGDESIDQGRIAQTVEAANLVDELKTSVADTSYQSLLGEVAGHIASFSEKLDEYTAELGKEQDIKAQLQASAAQVTARIDQAYDAQQAAMRQELTHNTLAIALATALALLVGIVAAWLITRAVVAPLKRVIASAQRIAAGDLLVDAQVAGRDEVGQLTLAMQQMAAGLSGIVSGLQQGIEQLAGNAQALSAVTEQTNREVGSQKEETEQVATAMQQMTATVHDVARNAEEAAQAAQQADDKVESGQQVVRQSMQRIEQLAQAAETASAGIDSLSAEIHTIGDVLEVIKSVAEQTNLLALNAAIEAARAGEQGRGFAVVADEVRALARRTRQSTEEIERLVASLRGNAQQSVTQIRGSTELVRLAVADALHTESALGSIAAAVSLIQQMNQQIAAAAEQQSSVAEEISRSVTQIRGSADQAALAMQDTARSSVELAQLGDELKGMVGHFRLH</sequence>
<dbReference type="EMBL" id="CP031641">
    <property type="protein sequence ID" value="AXO89257.1"/>
    <property type="molecule type" value="Genomic_DNA"/>
</dbReference>
<dbReference type="SMART" id="SM00304">
    <property type="entry name" value="HAMP"/>
    <property type="match status" value="1"/>
</dbReference>
<keyword evidence="16" id="KW-1185">Reference proteome</keyword>
<dbReference type="SUPFAM" id="SSF58104">
    <property type="entry name" value="Methyl-accepting chemotaxis protein (MCP) signaling domain"/>
    <property type="match status" value="1"/>
</dbReference>
<evidence type="ECO:0000256" key="12">
    <source>
        <dbReference type="SAM" id="Phobius"/>
    </source>
</evidence>